<dbReference type="PANTHER" id="PTHR37316:SF3">
    <property type="entry name" value="TEICHOIC ACID GLYCEROL-PHOSPHATE TRANSFERASE"/>
    <property type="match status" value="1"/>
</dbReference>
<dbReference type="RefSeq" id="WP_386064539.1">
    <property type="nucleotide sequence ID" value="NZ_JBHLTQ010000006.1"/>
</dbReference>
<reference evidence="1 2" key="1">
    <citation type="submission" date="2024-09" db="EMBL/GenBank/DDBJ databases">
        <authorList>
            <person name="Sun Q."/>
            <person name="Mori K."/>
        </authorList>
    </citation>
    <scope>NUCLEOTIDE SEQUENCE [LARGE SCALE GENOMIC DNA]</scope>
    <source>
        <strain evidence="1 2">NCAIM B.02481</strain>
    </source>
</reference>
<organism evidence="1 2">
    <name type="scientific">Winogradskyella pulchriflava</name>
    <dbReference type="NCBI Taxonomy" id="1110688"/>
    <lineage>
        <taxon>Bacteria</taxon>
        <taxon>Pseudomonadati</taxon>
        <taxon>Bacteroidota</taxon>
        <taxon>Flavobacteriia</taxon>
        <taxon>Flavobacteriales</taxon>
        <taxon>Flavobacteriaceae</taxon>
        <taxon>Winogradskyella</taxon>
    </lineage>
</organism>
<gene>
    <name evidence="1" type="ORF">ACFFGA_12475</name>
</gene>
<keyword evidence="2" id="KW-1185">Reference proteome</keyword>
<dbReference type="Pfam" id="PF04464">
    <property type="entry name" value="Glyphos_transf"/>
    <property type="match status" value="1"/>
</dbReference>
<evidence type="ECO:0000313" key="2">
    <source>
        <dbReference type="Proteomes" id="UP001589832"/>
    </source>
</evidence>
<protein>
    <submittedName>
        <fullName evidence="1">CDP-glycerol glycerophosphotransferase family protein</fullName>
    </submittedName>
</protein>
<dbReference type="InterPro" id="IPR043148">
    <property type="entry name" value="TagF_C"/>
</dbReference>
<accession>A0ABV6QAR5</accession>
<dbReference type="InterPro" id="IPR051612">
    <property type="entry name" value="Teichoic_Acid_Biosynth"/>
</dbReference>
<dbReference type="Gene3D" id="3.40.50.12580">
    <property type="match status" value="1"/>
</dbReference>
<name>A0ABV6QAR5_9FLAO</name>
<proteinExistence type="predicted"/>
<comment type="caution">
    <text evidence="1">The sequence shown here is derived from an EMBL/GenBank/DDBJ whole genome shotgun (WGS) entry which is preliminary data.</text>
</comment>
<dbReference type="EMBL" id="JBHLTQ010000006">
    <property type="protein sequence ID" value="MFC0605377.1"/>
    <property type="molecule type" value="Genomic_DNA"/>
</dbReference>
<dbReference type="Proteomes" id="UP001589832">
    <property type="component" value="Unassembled WGS sequence"/>
</dbReference>
<dbReference type="PANTHER" id="PTHR37316">
    <property type="entry name" value="TEICHOIC ACID GLYCEROL-PHOSPHATE PRIMASE"/>
    <property type="match status" value="1"/>
</dbReference>
<dbReference type="SUPFAM" id="SSF53756">
    <property type="entry name" value="UDP-Glycosyltransferase/glycogen phosphorylase"/>
    <property type="match status" value="1"/>
</dbReference>
<dbReference type="InterPro" id="IPR007554">
    <property type="entry name" value="Glycerophosphate_synth"/>
</dbReference>
<sequence length="347" mass="41115">MKYVLFCLNNYAFAILQPIKVVLEDRKQDYIWYVTPKIESSFPYKNENFTTKIKDLKAYKSDVIFAPGNEVPYFLRGLKTQIFHGLAGEKKGHFRIREYFDLYLTQGPYFTNRFNKLKEIHKDFDVIETGWPKLDVYYKNNDELNHYKNSLLKNYKAQNIILYAPTFSPKLTSAPHLLEEIKSLATDKNYLILLKFHPLMAEEWVNKYQQLAEETENIIYQTESDITKFLIISDLLISDTSSVVYEFLLLNKPVITFNSISENIVWKDLKSYDNLNTEVLDTFKNDSNVQLRQNIIRDYHPYNDGKSALRMVEAVEDYLKTNKVPEKRKISTFRKLKTRYKILKSYN</sequence>
<evidence type="ECO:0000313" key="1">
    <source>
        <dbReference type="EMBL" id="MFC0605377.1"/>
    </source>
</evidence>